<reference evidence="1 2" key="2">
    <citation type="journal article" date="2014" name="Emerg. Microbes Infect.">
        <title>Potential impact on kidney infection: a whole-genome analysis of Leptospira santarosai serovar Shermani.</title>
        <authorList>
            <person name="Chou L.F."/>
            <person name="Chen T.W."/>
            <person name="Ko Y.C."/>
            <person name="Pan M.J."/>
            <person name="Tian Y.C."/>
            <person name="Chiu C.H."/>
            <person name="Tang P."/>
            <person name="Hung C.C."/>
            <person name="Yang C.W."/>
        </authorList>
    </citation>
    <scope>NUCLEOTIDE SEQUENCE</scope>
    <source>
        <strain evidence="1 2">LT 821</strain>
    </source>
</reference>
<proteinExistence type="predicted"/>
<dbReference type="STRING" id="758847.LSS_23225"/>
<dbReference type="EMBL" id="CP006695">
    <property type="protein sequence ID" value="AIT11116.1"/>
    <property type="molecule type" value="Genomic_DNA"/>
</dbReference>
<dbReference type="Proteomes" id="UP000035800">
    <property type="component" value="Chromosome II"/>
</dbReference>
<evidence type="ECO:0000313" key="1">
    <source>
        <dbReference type="EMBL" id="AIT11116.1"/>
    </source>
</evidence>
<dbReference type="AlphaFoldDB" id="A0A097ET18"/>
<dbReference type="KEGG" id="lst:LSS_23225"/>
<name>A0A097ET18_9LEPT</name>
<reference evidence="1 2" key="1">
    <citation type="journal article" date="2012" name="Gene">
        <title>Sequence of Leptospira santarosai serovar Shermani genome and prediction of virulence-associated genes.</title>
        <authorList>
            <person name="Chou L.F."/>
            <person name="Chen Y.T."/>
            <person name="Lu C.W."/>
            <person name="Ko Y.C."/>
            <person name="Tang C.Y."/>
            <person name="Pan M.J."/>
            <person name="Tian Y.C."/>
            <person name="Chiu C.H."/>
            <person name="Hung C.C."/>
            <person name="Yang C.W."/>
        </authorList>
    </citation>
    <scope>NUCLEOTIDE SEQUENCE [LARGE SCALE GENOMIC DNA]</scope>
    <source>
        <strain evidence="1">LT 821</strain>
    </source>
</reference>
<evidence type="ECO:0000313" key="2">
    <source>
        <dbReference type="Proteomes" id="UP000035800"/>
    </source>
</evidence>
<accession>A0A097ET18</accession>
<gene>
    <name evidence="1" type="ORF">LSS_23225</name>
</gene>
<sequence length="50" mass="5748">MIKAILTHRSPRKNGRLCGFFSKLDGAYHSFDTVSTEFMVQAERILNCTR</sequence>
<organism evidence="1 2">
    <name type="scientific">Leptospira santarosai serovar Shermani str. LT 821</name>
    <dbReference type="NCBI Taxonomy" id="758847"/>
    <lineage>
        <taxon>Bacteria</taxon>
        <taxon>Pseudomonadati</taxon>
        <taxon>Spirochaetota</taxon>
        <taxon>Spirochaetia</taxon>
        <taxon>Leptospirales</taxon>
        <taxon>Leptospiraceae</taxon>
        <taxon>Leptospira</taxon>
    </lineage>
</organism>
<protein>
    <submittedName>
        <fullName evidence="1">Uncharacterized protein</fullName>
    </submittedName>
</protein>